<dbReference type="OrthoDB" id="2699633at2759"/>
<name>A0A0C3P723_PISTI</name>
<dbReference type="Proteomes" id="UP000054217">
    <property type="component" value="Unassembled WGS sequence"/>
</dbReference>
<dbReference type="InParanoid" id="A0A0C3P723"/>
<evidence type="ECO:0000313" key="2">
    <source>
        <dbReference type="Proteomes" id="UP000054217"/>
    </source>
</evidence>
<protein>
    <submittedName>
        <fullName evidence="1">Uncharacterized protein</fullName>
    </submittedName>
</protein>
<proteinExistence type="predicted"/>
<reference evidence="2" key="2">
    <citation type="submission" date="2015-01" db="EMBL/GenBank/DDBJ databases">
        <title>Evolutionary Origins and Diversification of the Mycorrhizal Mutualists.</title>
        <authorList>
            <consortium name="DOE Joint Genome Institute"/>
            <consortium name="Mycorrhizal Genomics Consortium"/>
            <person name="Kohler A."/>
            <person name="Kuo A."/>
            <person name="Nagy L.G."/>
            <person name="Floudas D."/>
            <person name="Copeland A."/>
            <person name="Barry K.W."/>
            <person name="Cichocki N."/>
            <person name="Veneault-Fourrey C."/>
            <person name="LaButti K."/>
            <person name="Lindquist E.A."/>
            <person name="Lipzen A."/>
            <person name="Lundell T."/>
            <person name="Morin E."/>
            <person name="Murat C."/>
            <person name="Riley R."/>
            <person name="Ohm R."/>
            <person name="Sun H."/>
            <person name="Tunlid A."/>
            <person name="Henrissat B."/>
            <person name="Grigoriev I.V."/>
            <person name="Hibbett D.S."/>
            <person name="Martin F."/>
        </authorList>
    </citation>
    <scope>NUCLEOTIDE SEQUENCE [LARGE SCALE GENOMIC DNA]</scope>
    <source>
        <strain evidence="2">Marx 270</strain>
    </source>
</reference>
<gene>
    <name evidence="1" type="ORF">M404DRAFT_22363</name>
</gene>
<dbReference type="AlphaFoldDB" id="A0A0C3P723"/>
<dbReference type="HOGENOM" id="CLU_148828_1_0_1"/>
<sequence length="111" mass="12789">MASILTFFYSANEHSGQCIVTFKRLNDDIEIVVQRNVFPVDHTLSETDIHINGIHFRILHHQCLHSQASYLFIQINQHGLPTHIWPENDLHHILEALLVYSPILLSSVILV</sequence>
<accession>A0A0C3P723</accession>
<reference evidence="1 2" key="1">
    <citation type="submission" date="2014-04" db="EMBL/GenBank/DDBJ databases">
        <authorList>
            <consortium name="DOE Joint Genome Institute"/>
            <person name="Kuo A."/>
            <person name="Kohler A."/>
            <person name="Costa M.D."/>
            <person name="Nagy L.G."/>
            <person name="Floudas D."/>
            <person name="Copeland A."/>
            <person name="Barry K.W."/>
            <person name="Cichocki N."/>
            <person name="Veneault-Fourrey C."/>
            <person name="LaButti K."/>
            <person name="Lindquist E.A."/>
            <person name="Lipzen A."/>
            <person name="Lundell T."/>
            <person name="Morin E."/>
            <person name="Murat C."/>
            <person name="Sun H."/>
            <person name="Tunlid A."/>
            <person name="Henrissat B."/>
            <person name="Grigoriev I.V."/>
            <person name="Hibbett D.S."/>
            <person name="Martin F."/>
            <person name="Nordberg H.P."/>
            <person name="Cantor M.N."/>
            <person name="Hua S.X."/>
        </authorList>
    </citation>
    <scope>NUCLEOTIDE SEQUENCE [LARGE SCALE GENOMIC DNA]</scope>
    <source>
        <strain evidence="1 2">Marx 270</strain>
    </source>
</reference>
<dbReference type="EMBL" id="KN831955">
    <property type="protein sequence ID" value="KIO09175.1"/>
    <property type="molecule type" value="Genomic_DNA"/>
</dbReference>
<organism evidence="1 2">
    <name type="scientific">Pisolithus tinctorius Marx 270</name>
    <dbReference type="NCBI Taxonomy" id="870435"/>
    <lineage>
        <taxon>Eukaryota</taxon>
        <taxon>Fungi</taxon>
        <taxon>Dikarya</taxon>
        <taxon>Basidiomycota</taxon>
        <taxon>Agaricomycotina</taxon>
        <taxon>Agaricomycetes</taxon>
        <taxon>Agaricomycetidae</taxon>
        <taxon>Boletales</taxon>
        <taxon>Sclerodermatineae</taxon>
        <taxon>Pisolithaceae</taxon>
        <taxon>Pisolithus</taxon>
    </lineage>
</organism>
<keyword evidence="2" id="KW-1185">Reference proteome</keyword>
<evidence type="ECO:0000313" key="1">
    <source>
        <dbReference type="EMBL" id="KIO09175.1"/>
    </source>
</evidence>